<proteinExistence type="predicted"/>
<evidence type="ECO:0000313" key="2">
    <source>
        <dbReference type="EMBL" id="RAL52878.1"/>
    </source>
</evidence>
<evidence type="ECO:0000256" key="1">
    <source>
        <dbReference type="SAM" id="MobiDB-lite"/>
    </source>
</evidence>
<accession>A0A328E895</accession>
<protein>
    <submittedName>
        <fullName evidence="2">Uncharacterized protein</fullName>
    </submittedName>
</protein>
<dbReference type="Proteomes" id="UP000249390">
    <property type="component" value="Unassembled WGS sequence"/>
</dbReference>
<evidence type="ECO:0000313" key="3">
    <source>
        <dbReference type="Proteomes" id="UP000249390"/>
    </source>
</evidence>
<dbReference type="EMBL" id="NQVE01000030">
    <property type="protein sequence ID" value="RAL52878.1"/>
    <property type="molecule type" value="Genomic_DNA"/>
</dbReference>
<keyword evidence="3" id="KW-1185">Reference proteome</keyword>
<organism evidence="2 3">
    <name type="scientific">Cuscuta australis</name>
    <dbReference type="NCBI Taxonomy" id="267555"/>
    <lineage>
        <taxon>Eukaryota</taxon>
        <taxon>Viridiplantae</taxon>
        <taxon>Streptophyta</taxon>
        <taxon>Embryophyta</taxon>
        <taxon>Tracheophyta</taxon>
        <taxon>Spermatophyta</taxon>
        <taxon>Magnoliopsida</taxon>
        <taxon>eudicotyledons</taxon>
        <taxon>Gunneridae</taxon>
        <taxon>Pentapetalae</taxon>
        <taxon>asterids</taxon>
        <taxon>lamiids</taxon>
        <taxon>Solanales</taxon>
        <taxon>Convolvulaceae</taxon>
        <taxon>Cuscuteae</taxon>
        <taxon>Cuscuta</taxon>
        <taxon>Cuscuta subgen. Grammica</taxon>
        <taxon>Cuscuta sect. Cleistogrammica</taxon>
    </lineage>
</organism>
<dbReference type="AlphaFoldDB" id="A0A328E895"/>
<reference evidence="2 3" key="1">
    <citation type="submission" date="2018-06" db="EMBL/GenBank/DDBJ databases">
        <title>The Genome of Cuscuta australis (Dodder) Provides Insight into the Evolution of Plant Parasitism.</title>
        <authorList>
            <person name="Liu H."/>
        </authorList>
    </citation>
    <scope>NUCLEOTIDE SEQUENCE [LARGE SCALE GENOMIC DNA]</scope>
    <source>
        <strain evidence="3">cv. Yunnan</strain>
        <tissue evidence="2">Vines</tissue>
    </source>
</reference>
<name>A0A328E895_9ASTE</name>
<feature type="region of interest" description="Disordered" evidence="1">
    <location>
        <begin position="1"/>
        <end position="26"/>
    </location>
</feature>
<gene>
    <name evidence="2" type="ORF">DM860_007646</name>
</gene>
<comment type="caution">
    <text evidence="2">The sequence shown here is derived from an EMBL/GenBank/DDBJ whole genome shotgun (WGS) entry which is preliminary data.</text>
</comment>
<sequence length="87" mass="9749">MEDFEKFEGADGVNPPRDGVSSGKSGAEKMEAAIMEELFKLRGLPQYSSYVIHRFRVLNKILQLLSIQRTKTQDEELESLFAGLSIG</sequence>